<evidence type="ECO:0000313" key="13">
    <source>
        <dbReference type="Proteomes" id="UP000321532"/>
    </source>
</evidence>
<dbReference type="InterPro" id="IPR038770">
    <property type="entry name" value="Na+/solute_symporter_sf"/>
</dbReference>
<dbReference type="AlphaFoldDB" id="A0A512B2Y4"/>
<evidence type="ECO:0000256" key="4">
    <source>
        <dbReference type="ARBA" id="ARBA00022475"/>
    </source>
</evidence>
<feature type="transmembrane region" description="Helical" evidence="10">
    <location>
        <begin position="278"/>
        <end position="298"/>
    </location>
</feature>
<comment type="caution">
    <text evidence="12">The sequence shown here is derived from an EMBL/GenBank/DDBJ whole genome shotgun (WGS) entry which is preliminary data.</text>
</comment>
<dbReference type="InterPro" id="IPR006037">
    <property type="entry name" value="RCK_C"/>
</dbReference>
<keyword evidence="4" id="KW-1003">Cell membrane</keyword>
<reference evidence="12 13" key="1">
    <citation type="submission" date="2019-07" db="EMBL/GenBank/DDBJ databases">
        <title>Whole genome shotgun sequence of Adhaeribacter aerolatus NBRC 106133.</title>
        <authorList>
            <person name="Hosoyama A."/>
            <person name="Uohara A."/>
            <person name="Ohji S."/>
            <person name="Ichikawa N."/>
        </authorList>
    </citation>
    <scope>NUCLEOTIDE SEQUENCE [LARGE SCALE GENOMIC DNA]</scope>
    <source>
        <strain evidence="12 13">NBRC 106133</strain>
    </source>
</reference>
<dbReference type="RefSeq" id="WP_146902128.1">
    <property type="nucleotide sequence ID" value="NZ_BJYS01000034.1"/>
</dbReference>
<name>A0A512B2Y4_9BACT</name>
<dbReference type="Proteomes" id="UP000321532">
    <property type="component" value="Unassembled WGS sequence"/>
</dbReference>
<evidence type="ECO:0000313" key="12">
    <source>
        <dbReference type="EMBL" id="GEO06326.1"/>
    </source>
</evidence>
<dbReference type="GO" id="GO:0008324">
    <property type="term" value="F:monoatomic cation transmembrane transporter activity"/>
    <property type="evidence" value="ECO:0007669"/>
    <property type="project" value="InterPro"/>
</dbReference>
<feature type="transmembrane region" description="Helical" evidence="10">
    <location>
        <begin position="191"/>
        <end position="217"/>
    </location>
</feature>
<gene>
    <name evidence="12" type="ORF">AAE02nite_39900</name>
</gene>
<keyword evidence="7 10" id="KW-1133">Transmembrane helix</keyword>
<dbReference type="GO" id="GO:0006813">
    <property type="term" value="P:potassium ion transport"/>
    <property type="evidence" value="ECO:0007669"/>
    <property type="project" value="UniProtKB-KW"/>
</dbReference>
<dbReference type="GO" id="GO:1902600">
    <property type="term" value="P:proton transmembrane transport"/>
    <property type="evidence" value="ECO:0007669"/>
    <property type="project" value="InterPro"/>
</dbReference>
<dbReference type="OrthoDB" id="9810759at2"/>
<protein>
    <submittedName>
        <fullName evidence="12">K+/H+ antiporter</fullName>
    </submittedName>
</protein>
<dbReference type="EMBL" id="BJYS01000034">
    <property type="protein sequence ID" value="GEO06326.1"/>
    <property type="molecule type" value="Genomic_DNA"/>
</dbReference>
<dbReference type="PANTHER" id="PTHR32507:SF7">
    <property type="entry name" value="K(+)_H(+) ANTIPORTER NHAP2"/>
    <property type="match status" value="1"/>
</dbReference>
<feature type="domain" description="RCK C-terminal" evidence="11">
    <location>
        <begin position="413"/>
        <end position="495"/>
    </location>
</feature>
<dbReference type="Gene3D" id="1.20.1530.20">
    <property type="match status" value="1"/>
</dbReference>
<keyword evidence="8" id="KW-0406">Ion transport</keyword>
<dbReference type="SUPFAM" id="SSF116726">
    <property type="entry name" value="TrkA C-terminal domain-like"/>
    <property type="match status" value="1"/>
</dbReference>
<keyword evidence="5" id="KW-0630">Potassium</keyword>
<feature type="transmembrane region" description="Helical" evidence="10">
    <location>
        <begin position="51"/>
        <end position="74"/>
    </location>
</feature>
<evidence type="ECO:0000256" key="7">
    <source>
        <dbReference type="ARBA" id="ARBA00022989"/>
    </source>
</evidence>
<keyword evidence="3" id="KW-0050">Antiport</keyword>
<dbReference type="NCBIfam" id="NF003715">
    <property type="entry name" value="PRK05326.1-2"/>
    <property type="match status" value="1"/>
</dbReference>
<dbReference type="GO" id="GO:0015297">
    <property type="term" value="F:antiporter activity"/>
    <property type="evidence" value="ECO:0007669"/>
    <property type="project" value="UniProtKB-KW"/>
</dbReference>
<sequence length="499" mass="54832">MNIQIELVLIGLSILFFLSILAGKASSKFGVPALLLFLSVGMLSGSDGLGIQFENIQAAQIIGTIALCIILFSGGLDTKIAEIRPIFAQGVVLATIGVLLTALISGVLIWWILGMTMQSAGVGLLTAMLLAATMSSTDSASVFSILRSKGLHLKNNLRPMLELESGSNDPMAYILVITLIEIIKLEAVPNYWLVGFQLLLQLIIGALAGFALGKLAVYVINRIRIGNDSLYPILVFTFCIFIFSLTYFIKGNSYLAVYIGGLVIGNAKFVHKRSSLNFFDGLAWMSQLLMFLTLGLLVNPAELIPIIVPSLIISFVMIFISRPLTVFLCLLPFCKMANKDKTYISWVGLRGAVPIIFAIIPLAEQVPHARLIFNIVFFCTLVSLLVQGTSLPIMAKWLGLAEKPREIKKLRDFDVEFSEEIKSITAEIEISRNILAFGNRLMDLPLPDKTLAVMVKRGDKYFVPKGKTIIQEHDILLIITDDHEALLETYKTLKVDSTS</sequence>
<feature type="transmembrane region" description="Helical" evidence="10">
    <location>
        <begin position="229"/>
        <end position="249"/>
    </location>
</feature>
<dbReference type="InterPro" id="IPR036721">
    <property type="entry name" value="RCK_C_sf"/>
</dbReference>
<accession>A0A512B2Y4</accession>
<feature type="transmembrane region" description="Helical" evidence="10">
    <location>
        <begin position="375"/>
        <end position="399"/>
    </location>
</feature>
<evidence type="ECO:0000256" key="3">
    <source>
        <dbReference type="ARBA" id="ARBA00022449"/>
    </source>
</evidence>
<organism evidence="12 13">
    <name type="scientific">Adhaeribacter aerolatus</name>
    <dbReference type="NCBI Taxonomy" id="670289"/>
    <lineage>
        <taxon>Bacteria</taxon>
        <taxon>Pseudomonadati</taxon>
        <taxon>Bacteroidota</taxon>
        <taxon>Cytophagia</taxon>
        <taxon>Cytophagales</taxon>
        <taxon>Hymenobacteraceae</taxon>
        <taxon>Adhaeribacter</taxon>
    </lineage>
</organism>
<dbReference type="NCBIfam" id="NF003716">
    <property type="entry name" value="PRK05326.1-3"/>
    <property type="match status" value="1"/>
</dbReference>
<evidence type="ECO:0000256" key="8">
    <source>
        <dbReference type="ARBA" id="ARBA00023065"/>
    </source>
</evidence>
<keyword evidence="6 10" id="KW-0812">Transmembrane</keyword>
<feature type="transmembrane region" description="Helical" evidence="10">
    <location>
        <begin position="304"/>
        <end position="331"/>
    </location>
</feature>
<evidence type="ECO:0000256" key="10">
    <source>
        <dbReference type="SAM" id="Phobius"/>
    </source>
</evidence>
<evidence type="ECO:0000256" key="5">
    <source>
        <dbReference type="ARBA" id="ARBA00022538"/>
    </source>
</evidence>
<feature type="transmembrane region" description="Helical" evidence="10">
    <location>
        <begin position="124"/>
        <end position="146"/>
    </location>
</feature>
<dbReference type="GO" id="GO:0005886">
    <property type="term" value="C:plasma membrane"/>
    <property type="evidence" value="ECO:0007669"/>
    <property type="project" value="UniProtKB-SubCell"/>
</dbReference>
<evidence type="ECO:0000256" key="1">
    <source>
        <dbReference type="ARBA" id="ARBA00004651"/>
    </source>
</evidence>
<dbReference type="Pfam" id="PF02080">
    <property type="entry name" value="TrkA_C"/>
    <property type="match status" value="1"/>
</dbReference>
<dbReference type="InterPro" id="IPR006153">
    <property type="entry name" value="Cation/H_exchanger_TM"/>
</dbReference>
<feature type="transmembrane region" description="Helical" evidence="10">
    <location>
        <begin position="343"/>
        <end position="363"/>
    </location>
</feature>
<comment type="subcellular location">
    <subcellularLocation>
        <location evidence="1">Cell membrane</location>
        <topology evidence="1">Multi-pass membrane protein</topology>
    </subcellularLocation>
</comment>
<dbReference type="Gene3D" id="3.30.70.1450">
    <property type="entry name" value="Regulator of K+ conductance, C-terminal domain"/>
    <property type="match status" value="1"/>
</dbReference>
<feature type="transmembrane region" description="Helical" evidence="10">
    <location>
        <begin position="255"/>
        <end position="271"/>
    </location>
</feature>
<dbReference type="Pfam" id="PF00999">
    <property type="entry name" value="Na_H_Exchanger"/>
    <property type="match status" value="1"/>
</dbReference>
<feature type="transmembrane region" description="Helical" evidence="10">
    <location>
        <begin position="86"/>
        <end position="112"/>
    </location>
</feature>
<evidence type="ECO:0000256" key="9">
    <source>
        <dbReference type="ARBA" id="ARBA00023136"/>
    </source>
</evidence>
<keyword evidence="9 10" id="KW-0472">Membrane</keyword>
<keyword evidence="2" id="KW-0813">Transport</keyword>
<evidence type="ECO:0000259" key="11">
    <source>
        <dbReference type="PROSITE" id="PS51202"/>
    </source>
</evidence>
<evidence type="ECO:0000256" key="6">
    <source>
        <dbReference type="ARBA" id="ARBA00022692"/>
    </source>
</evidence>
<proteinExistence type="predicted"/>
<keyword evidence="13" id="KW-1185">Reference proteome</keyword>
<dbReference type="PROSITE" id="PS51202">
    <property type="entry name" value="RCK_C"/>
    <property type="match status" value="1"/>
</dbReference>
<keyword evidence="5" id="KW-0633">Potassium transport</keyword>
<dbReference type="PANTHER" id="PTHR32507">
    <property type="entry name" value="NA(+)/H(+) ANTIPORTER 1"/>
    <property type="match status" value="1"/>
</dbReference>
<evidence type="ECO:0000256" key="2">
    <source>
        <dbReference type="ARBA" id="ARBA00022448"/>
    </source>
</evidence>